<feature type="domain" description="Reverse transcriptase/retrotransposon-derived protein RNase H-like" evidence="2">
    <location>
        <begin position="77"/>
        <end position="171"/>
    </location>
</feature>
<keyword evidence="1" id="KW-0511">Multifunctional enzyme</keyword>
<dbReference type="SUPFAM" id="SSF56672">
    <property type="entry name" value="DNA/RNA polymerases"/>
    <property type="match status" value="1"/>
</dbReference>
<feature type="non-terminal residue" evidence="3">
    <location>
        <position position="1"/>
    </location>
</feature>
<dbReference type="GO" id="GO:0003964">
    <property type="term" value="F:RNA-directed DNA polymerase activity"/>
    <property type="evidence" value="ECO:0007669"/>
    <property type="project" value="UniProtKB-KW"/>
</dbReference>
<dbReference type="PANTHER" id="PTHR37984">
    <property type="entry name" value="PROTEIN CBG26694"/>
    <property type="match status" value="1"/>
</dbReference>
<keyword evidence="4" id="KW-1185">Reference proteome</keyword>
<evidence type="ECO:0000256" key="1">
    <source>
        <dbReference type="ARBA" id="ARBA00023268"/>
    </source>
</evidence>
<dbReference type="GO" id="GO:0004519">
    <property type="term" value="F:endonuclease activity"/>
    <property type="evidence" value="ECO:0007669"/>
    <property type="project" value="UniProtKB-KW"/>
</dbReference>
<feature type="non-terminal residue" evidence="3">
    <location>
        <position position="224"/>
    </location>
</feature>
<dbReference type="PANTHER" id="PTHR37984:SF5">
    <property type="entry name" value="PROTEIN NYNRIN-LIKE"/>
    <property type="match status" value="1"/>
</dbReference>
<dbReference type="Gene3D" id="3.30.70.270">
    <property type="match status" value="1"/>
</dbReference>
<dbReference type="STRING" id="35722.A0A0B7NJS2"/>
<organism evidence="3 4">
    <name type="scientific">Parasitella parasitica</name>
    <dbReference type="NCBI Taxonomy" id="35722"/>
    <lineage>
        <taxon>Eukaryota</taxon>
        <taxon>Fungi</taxon>
        <taxon>Fungi incertae sedis</taxon>
        <taxon>Mucoromycota</taxon>
        <taxon>Mucoromycotina</taxon>
        <taxon>Mucoromycetes</taxon>
        <taxon>Mucorales</taxon>
        <taxon>Mucorineae</taxon>
        <taxon>Mucoraceae</taxon>
        <taxon>Parasitella</taxon>
    </lineage>
</organism>
<dbReference type="CDD" id="cd09274">
    <property type="entry name" value="RNase_HI_RT_Ty3"/>
    <property type="match status" value="1"/>
</dbReference>
<dbReference type="GO" id="GO:0016787">
    <property type="term" value="F:hydrolase activity"/>
    <property type="evidence" value="ECO:0007669"/>
    <property type="project" value="UniProtKB-KW"/>
</dbReference>
<proteinExistence type="predicted"/>
<dbReference type="InterPro" id="IPR043128">
    <property type="entry name" value="Rev_trsase/Diguanyl_cyclase"/>
</dbReference>
<reference evidence="3 4" key="1">
    <citation type="submission" date="2014-09" db="EMBL/GenBank/DDBJ databases">
        <authorList>
            <person name="Ellenberger Sabrina"/>
        </authorList>
    </citation>
    <scope>NUCLEOTIDE SEQUENCE [LARGE SCALE GENOMIC DNA]</scope>
    <source>
        <strain evidence="3 4">CBS 412.66</strain>
    </source>
</reference>
<dbReference type="Pfam" id="PF17919">
    <property type="entry name" value="RT_RNaseH_2"/>
    <property type="match status" value="1"/>
</dbReference>
<dbReference type="InterPro" id="IPR043502">
    <property type="entry name" value="DNA/RNA_pol_sf"/>
</dbReference>
<dbReference type="InterPro" id="IPR041577">
    <property type="entry name" value="RT_RNaseH_2"/>
</dbReference>
<protein>
    <recommendedName>
        <fullName evidence="2">Reverse transcriptase/retrotransposon-derived protein RNase H-like domain-containing protein</fullName>
    </recommendedName>
</protein>
<dbReference type="InterPro" id="IPR050951">
    <property type="entry name" value="Retrovirus_Pol_polyprotein"/>
</dbReference>
<dbReference type="FunFam" id="3.10.20.370:FF:000001">
    <property type="entry name" value="Retrovirus-related Pol polyprotein from transposon 17.6-like protein"/>
    <property type="match status" value="1"/>
</dbReference>
<evidence type="ECO:0000259" key="2">
    <source>
        <dbReference type="Pfam" id="PF17919"/>
    </source>
</evidence>
<dbReference type="OrthoDB" id="2286407at2759"/>
<evidence type="ECO:0000313" key="4">
    <source>
        <dbReference type="Proteomes" id="UP000054107"/>
    </source>
</evidence>
<dbReference type="Proteomes" id="UP000054107">
    <property type="component" value="Unassembled WGS sequence"/>
</dbReference>
<accession>A0A0B7NJS2</accession>
<gene>
    <name evidence="3" type="primary">PARPA_09403.1 scaffold 36613</name>
</gene>
<dbReference type="EMBL" id="LN732014">
    <property type="protein sequence ID" value="CEP15198.1"/>
    <property type="molecule type" value="Genomic_DNA"/>
</dbReference>
<dbReference type="FunFam" id="3.30.70.270:FF:000020">
    <property type="entry name" value="Transposon Tf2-6 polyprotein-like Protein"/>
    <property type="match status" value="1"/>
</dbReference>
<evidence type="ECO:0000313" key="3">
    <source>
        <dbReference type="EMBL" id="CEP15198.1"/>
    </source>
</evidence>
<dbReference type="AlphaFoldDB" id="A0A0B7NJS2"/>
<sequence length="224" mass="25587">EFDVTKVQFLGFVISPQGISMDPEKVKSIAEWPAPKSVHDVQVFLGLANFYRRFIKNYSKVCTPLTALLKKDVPFKWTTATEATFNELKKHITSDPILQHYNPDLPCIIETDASDFALGAVCSQLGKDGIAHPIAFHSRKLLPAEMNYQIYDKELLAIVDAFKHWRHYLEFSAEPTTVITDHKNLEYFTTTRNLTRRQVRWSEILTMANFSDKILMTGDCLTAS</sequence>
<name>A0A0B7NJS2_9FUNG</name>